<dbReference type="InterPro" id="IPR032054">
    <property type="entry name" value="Cdt1_C"/>
</dbReference>
<organism evidence="5 6">
    <name type="scientific">Malassezia globosa (strain ATCC MYA-4612 / CBS 7966)</name>
    <name type="common">Dandruff-associated fungus</name>
    <dbReference type="NCBI Taxonomy" id="425265"/>
    <lineage>
        <taxon>Eukaryota</taxon>
        <taxon>Fungi</taxon>
        <taxon>Dikarya</taxon>
        <taxon>Basidiomycota</taxon>
        <taxon>Ustilaginomycotina</taxon>
        <taxon>Malasseziomycetes</taxon>
        <taxon>Malasseziales</taxon>
        <taxon>Malasseziaceae</taxon>
        <taxon>Malassezia</taxon>
    </lineage>
</organism>
<comment type="caution">
    <text evidence="5">The sequence shown here is derived from an EMBL/GenBank/DDBJ whole genome shotgun (WGS) entry which is preliminary data.</text>
</comment>
<evidence type="ECO:0000256" key="3">
    <source>
        <dbReference type="SAM" id="MobiDB-lite"/>
    </source>
</evidence>
<keyword evidence="6" id="KW-1185">Reference proteome</keyword>
<evidence type="ECO:0000256" key="2">
    <source>
        <dbReference type="ARBA" id="ARBA00023306"/>
    </source>
</evidence>
<dbReference type="InterPro" id="IPR038090">
    <property type="entry name" value="Cdt1_C_WH_dom_sf"/>
</dbReference>
<dbReference type="RefSeq" id="XP_001730016.1">
    <property type="nucleotide sequence ID" value="XM_001729964.1"/>
</dbReference>
<dbReference type="InParanoid" id="A8Q6L6"/>
<feature type="region of interest" description="Disordered" evidence="3">
    <location>
        <begin position="255"/>
        <end position="296"/>
    </location>
</feature>
<accession>A8Q6L6</accession>
<evidence type="ECO:0000313" key="6">
    <source>
        <dbReference type="Proteomes" id="UP000008837"/>
    </source>
</evidence>
<comment type="similarity">
    <text evidence="1">Belongs to the Cdt1 family.</text>
</comment>
<dbReference type="OrthoDB" id="3366139at2759"/>
<sequence>MDDAHLTPGPVHSVRHDQHELAVRRKRMLDEDEDTDHELITPKHLRESYEPRQHVALVGSELRPAVFNMPSTVASRLSERASPTKPKRAPLLFSPRDLEHSQRAAHRMEQVLALPYVLDAQLDLPTSFQQLIIYHKAVEHSLLVHMATHGAPAAEPCTPSSRQQVVIPNVLTFQRLRPLVERTCRRSFSVADFRRLVWLWSHAPDTPDMPGLHTGGMGFRISRVSTVDMHTSRRMYDWAIGIEMSLHRIRAPPLKVHYGPSQNGTKSLERPHSPLQTPAKSPTASSPPQTPSRDDLSHLAVWNAGIDERHMEIKYRLTHLVAAAHAQWLGGHPEKSLDACLESGSPSSHEALALAVSSKIDPSTVRTPGAALAPPLTPTSTSKPRSMAPQGYNTRESGLLTPAASRSSDGHAKRVVMDVSELSPPASPLAARSQHLETPMTPPSPSMHGSSPSLRRVSRRLVRWHPDFSLDSLPPIPLAQLPPLAALPSELTKSTSTTLSSMSASAQSPMSKVVSTPVQARPQSLEERIRAKEQAIRASTQASNSMSALQERSVLSRLGEMADAIYVLYTSLPSTQAAHGDRRSSVLPLNDVLASLEKSARVAMSRAESRACLDKLMHIVPGWLEPCTIGSRTWLKLHHDAAPGRGLREVREKIHAAMTKSTCR</sequence>
<feature type="compositionally biased region" description="Low complexity" evidence="3">
    <location>
        <begin position="276"/>
        <end position="287"/>
    </location>
</feature>
<dbReference type="KEGG" id="mgl:MGL_3002"/>
<dbReference type="SUPFAM" id="SSF46785">
    <property type="entry name" value="Winged helix' DNA-binding domain"/>
    <property type="match status" value="1"/>
</dbReference>
<protein>
    <recommendedName>
        <fullName evidence="4">DNA replication factor Cdt1 C-terminal domain-containing protein</fullName>
    </recommendedName>
</protein>
<evidence type="ECO:0000313" key="5">
    <source>
        <dbReference type="EMBL" id="EDP42802.1"/>
    </source>
</evidence>
<feature type="compositionally biased region" description="Low complexity" evidence="3">
    <location>
        <begin position="496"/>
        <end position="512"/>
    </location>
</feature>
<name>A8Q6L6_MALGO</name>
<dbReference type="Pfam" id="PF16679">
    <property type="entry name" value="CDT1_C"/>
    <property type="match status" value="1"/>
</dbReference>
<dbReference type="GeneID" id="5854323"/>
<feature type="region of interest" description="Disordered" evidence="3">
    <location>
        <begin position="496"/>
        <end position="522"/>
    </location>
</feature>
<reference evidence="5 6" key="1">
    <citation type="journal article" date="2007" name="Proc. Natl. Acad. Sci. U.S.A.">
        <title>Dandruff-associated Malassezia genomes reveal convergent and divergent virulence traits shared with plant and human fungal pathogens.</title>
        <authorList>
            <person name="Xu J."/>
            <person name="Saunders C.W."/>
            <person name="Hu P."/>
            <person name="Grant R.A."/>
            <person name="Boekhout T."/>
            <person name="Kuramae E.E."/>
            <person name="Kronstad J.W."/>
            <person name="Deangelis Y.M."/>
            <person name="Reeder N.L."/>
            <person name="Johnstone K.R."/>
            <person name="Leland M."/>
            <person name="Fieno A.M."/>
            <person name="Begley W.M."/>
            <person name="Sun Y."/>
            <person name="Lacey M.P."/>
            <person name="Chaudhary T."/>
            <person name="Keough T."/>
            <person name="Chu L."/>
            <person name="Sears R."/>
            <person name="Yuan B."/>
            <person name="Dawson T.L.Jr."/>
        </authorList>
    </citation>
    <scope>NUCLEOTIDE SEQUENCE [LARGE SCALE GENOMIC DNA]</scope>
    <source>
        <strain evidence="6">ATCC MYA-4612 / CBS 7966</strain>
    </source>
</reference>
<dbReference type="Proteomes" id="UP000008837">
    <property type="component" value="Unassembled WGS sequence"/>
</dbReference>
<evidence type="ECO:0000259" key="4">
    <source>
        <dbReference type="Pfam" id="PF16679"/>
    </source>
</evidence>
<feature type="domain" description="DNA replication factor Cdt1 C-terminal" evidence="4">
    <location>
        <begin position="524"/>
        <end position="625"/>
    </location>
</feature>
<proteinExistence type="inferred from homology"/>
<dbReference type="Gene3D" id="1.10.10.1420">
    <property type="entry name" value="DNA replication factor Cdt1, C-terminal WH domain"/>
    <property type="match status" value="1"/>
</dbReference>
<dbReference type="OMA" id="DWQRGAM"/>
<feature type="region of interest" description="Disordered" evidence="3">
    <location>
        <begin position="364"/>
        <end position="454"/>
    </location>
</feature>
<evidence type="ECO:0000256" key="1">
    <source>
        <dbReference type="ARBA" id="ARBA00008356"/>
    </source>
</evidence>
<dbReference type="InterPro" id="IPR036390">
    <property type="entry name" value="WH_DNA-bd_sf"/>
</dbReference>
<dbReference type="AlphaFoldDB" id="A8Q6L6"/>
<feature type="compositionally biased region" description="Low complexity" evidence="3">
    <location>
        <begin position="370"/>
        <end position="382"/>
    </location>
</feature>
<keyword evidence="2" id="KW-0131">Cell cycle</keyword>
<gene>
    <name evidence="5" type="ORF">MGL_3002</name>
</gene>
<dbReference type="EMBL" id="AAYY01000010">
    <property type="protein sequence ID" value="EDP42802.1"/>
    <property type="molecule type" value="Genomic_DNA"/>
</dbReference>
<dbReference type="VEuPathDB" id="FungiDB:MGL_3002"/>
<feature type="compositionally biased region" description="Polar residues" evidence="3">
    <location>
        <begin position="513"/>
        <end position="522"/>
    </location>
</feature>